<evidence type="ECO:0000313" key="2">
    <source>
        <dbReference type="EMBL" id="SFS32436.1"/>
    </source>
</evidence>
<dbReference type="EMBL" id="FOZS01000001">
    <property type="protein sequence ID" value="SFS32436.1"/>
    <property type="molecule type" value="Genomic_DNA"/>
</dbReference>
<proteinExistence type="predicted"/>
<reference evidence="3" key="1">
    <citation type="submission" date="2016-10" db="EMBL/GenBank/DDBJ databases">
        <authorList>
            <person name="Varghese N."/>
            <person name="Submissions S."/>
        </authorList>
    </citation>
    <scope>NUCLEOTIDE SEQUENCE [LARGE SCALE GENOMIC DNA]</scope>
    <source>
        <strain evidence="3">DSM 22427</strain>
    </source>
</reference>
<name>A0A1I6NWT5_9EURY</name>
<organism evidence="2 3">
    <name type="scientific">Halostagnicola kamekurae</name>
    <dbReference type="NCBI Taxonomy" id="619731"/>
    <lineage>
        <taxon>Archaea</taxon>
        <taxon>Methanobacteriati</taxon>
        <taxon>Methanobacteriota</taxon>
        <taxon>Stenosarchaea group</taxon>
        <taxon>Halobacteria</taxon>
        <taxon>Halobacteriales</taxon>
        <taxon>Natrialbaceae</taxon>
        <taxon>Halostagnicola</taxon>
    </lineage>
</organism>
<dbReference type="Proteomes" id="UP000199199">
    <property type="component" value="Unassembled WGS sequence"/>
</dbReference>
<sequence>MILKRLLGSKATRSLTVLSVALEAKRSFDRGKRTRGALLLVVAVFAWKWAVLGMAAQGLVTLLRRGRPSVPAA</sequence>
<keyword evidence="1" id="KW-0812">Transmembrane</keyword>
<evidence type="ECO:0000256" key="1">
    <source>
        <dbReference type="SAM" id="Phobius"/>
    </source>
</evidence>
<dbReference type="RefSeq" id="WP_092900317.1">
    <property type="nucleotide sequence ID" value="NZ_FOZS01000001.1"/>
</dbReference>
<keyword evidence="1" id="KW-1133">Transmembrane helix</keyword>
<gene>
    <name evidence="2" type="ORF">SAMN04488556_0167</name>
</gene>
<evidence type="ECO:0000313" key="3">
    <source>
        <dbReference type="Proteomes" id="UP000199199"/>
    </source>
</evidence>
<keyword evidence="3" id="KW-1185">Reference proteome</keyword>
<dbReference type="OrthoDB" id="178079at2157"/>
<accession>A0A1I6NWT5</accession>
<protein>
    <submittedName>
        <fullName evidence="2">Uncharacterized protein</fullName>
    </submittedName>
</protein>
<feature type="transmembrane region" description="Helical" evidence="1">
    <location>
        <begin position="36"/>
        <end position="60"/>
    </location>
</feature>
<keyword evidence="1" id="KW-0472">Membrane</keyword>
<dbReference type="AlphaFoldDB" id="A0A1I6NWT5"/>